<dbReference type="RefSeq" id="WP_354298091.1">
    <property type="nucleotide sequence ID" value="NZ_JBEPLU010000003.1"/>
</dbReference>
<dbReference type="SUPFAM" id="SSF52096">
    <property type="entry name" value="ClpP/crotonase"/>
    <property type="match status" value="1"/>
</dbReference>
<dbReference type="CDD" id="cd06558">
    <property type="entry name" value="crotonase-like"/>
    <property type="match status" value="1"/>
</dbReference>
<dbReference type="Gene3D" id="1.10.12.10">
    <property type="entry name" value="Lyase 2-enoyl-coa Hydratase, Chain A, domain 2"/>
    <property type="match status" value="1"/>
</dbReference>
<evidence type="ECO:0000313" key="4">
    <source>
        <dbReference type="EMBL" id="MET3528095.1"/>
    </source>
</evidence>
<evidence type="ECO:0000256" key="2">
    <source>
        <dbReference type="ARBA" id="ARBA00023239"/>
    </source>
</evidence>
<name>A0ABV2EM21_9CAUL</name>
<dbReference type="Gene3D" id="3.90.226.10">
    <property type="entry name" value="2-enoyl-CoA Hydratase, Chain A, domain 1"/>
    <property type="match status" value="1"/>
</dbReference>
<comment type="similarity">
    <text evidence="1 3">Belongs to the enoyl-CoA hydratase/isomerase family.</text>
</comment>
<keyword evidence="5" id="KW-1185">Reference proteome</keyword>
<dbReference type="InterPro" id="IPR014748">
    <property type="entry name" value="Enoyl-CoA_hydra_C"/>
</dbReference>
<evidence type="ECO:0000313" key="5">
    <source>
        <dbReference type="Proteomes" id="UP001549110"/>
    </source>
</evidence>
<dbReference type="EMBL" id="JBEPLU010000003">
    <property type="protein sequence ID" value="MET3528095.1"/>
    <property type="molecule type" value="Genomic_DNA"/>
</dbReference>
<reference evidence="4 5" key="1">
    <citation type="submission" date="2024-06" db="EMBL/GenBank/DDBJ databases">
        <title>Genomic Encyclopedia of Type Strains, Phase IV (KMG-IV): sequencing the most valuable type-strain genomes for metagenomic binning, comparative biology and taxonomic classification.</title>
        <authorList>
            <person name="Goeker M."/>
        </authorList>
    </citation>
    <scope>NUCLEOTIDE SEQUENCE [LARGE SCALE GENOMIC DNA]</scope>
    <source>
        <strain evidence="4 5">DSM 17809</strain>
    </source>
</reference>
<sequence length="260" mass="27289">MAYEFIRVDRDGPVTIFTLNRPEVMNALHSPAHFELDEAFNAFAADPDQWVGVVTGAGDRAFSAGNDLKHQAGGGGMTLPPSGFAGLTSRFDLTKPLIAAVNGVAMGGGFEIALACDLVIASETATFALPEPRVGLAALAGGLHRLPRAIGQKQALGMILTGRRVTAQEGLALGFVNEVAAPGALISVAQRWAAQICELSPMSIRASKEAVYKGLDEPTLEAAMAAQNRYPAMAALFKSADFVEGPLAFAQKRAPAWKGR</sequence>
<keyword evidence="2 4" id="KW-0456">Lyase</keyword>
<protein>
    <submittedName>
        <fullName evidence="4">Crotonobetainyl-CoA hydratase</fullName>
        <ecNumber evidence="4">4.2.1.149</ecNumber>
    </submittedName>
</protein>
<dbReference type="EC" id="4.2.1.149" evidence="4"/>
<dbReference type="InterPro" id="IPR029045">
    <property type="entry name" value="ClpP/crotonase-like_dom_sf"/>
</dbReference>
<evidence type="ECO:0000256" key="1">
    <source>
        <dbReference type="ARBA" id="ARBA00005254"/>
    </source>
</evidence>
<evidence type="ECO:0000256" key="3">
    <source>
        <dbReference type="RuleBase" id="RU003707"/>
    </source>
</evidence>
<dbReference type="Pfam" id="PF00378">
    <property type="entry name" value="ECH_1"/>
    <property type="match status" value="1"/>
</dbReference>
<proteinExistence type="inferred from homology"/>
<dbReference type="InterPro" id="IPR001753">
    <property type="entry name" value="Enoyl-CoA_hydra/iso"/>
</dbReference>
<dbReference type="InterPro" id="IPR018376">
    <property type="entry name" value="Enoyl-CoA_hyd/isom_CS"/>
</dbReference>
<dbReference type="GO" id="GO:0016829">
    <property type="term" value="F:lyase activity"/>
    <property type="evidence" value="ECO:0007669"/>
    <property type="project" value="UniProtKB-KW"/>
</dbReference>
<organism evidence="4 5">
    <name type="scientific">Phenylobacterium koreense</name>
    <dbReference type="NCBI Taxonomy" id="266125"/>
    <lineage>
        <taxon>Bacteria</taxon>
        <taxon>Pseudomonadati</taxon>
        <taxon>Pseudomonadota</taxon>
        <taxon>Alphaproteobacteria</taxon>
        <taxon>Caulobacterales</taxon>
        <taxon>Caulobacteraceae</taxon>
        <taxon>Phenylobacterium</taxon>
    </lineage>
</organism>
<gene>
    <name evidence="4" type="ORF">ABID41_003234</name>
</gene>
<dbReference type="PROSITE" id="PS00166">
    <property type="entry name" value="ENOYL_COA_HYDRATASE"/>
    <property type="match status" value="1"/>
</dbReference>
<dbReference type="PANTHER" id="PTHR11941">
    <property type="entry name" value="ENOYL-COA HYDRATASE-RELATED"/>
    <property type="match status" value="1"/>
</dbReference>
<dbReference type="PANTHER" id="PTHR11941:SF54">
    <property type="entry name" value="ENOYL-COA HYDRATASE, MITOCHONDRIAL"/>
    <property type="match status" value="1"/>
</dbReference>
<comment type="caution">
    <text evidence="4">The sequence shown here is derived from an EMBL/GenBank/DDBJ whole genome shotgun (WGS) entry which is preliminary data.</text>
</comment>
<dbReference type="Proteomes" id="UP001549110">
    <property type="component" value="Unassembled WGS sequence"/>
</dbReference>
<accession>A0ABV2EM21</accession>